<dbReference type="Pfam" id="PF00400">
    <property type="entry name" value="WD40"/>
    <property type="match status" value="3"/>
</dbReference>
<reference evidence="9" key="2">
    <citation type="submission" date="2025-08" db="UniProtKB">
        <authorList>
            <consortium name="RefSeq"/>
        </authorList>
    </citation>
    <scope>IDENTIFICATION</scope>
    <source>
        <strain evidence="9">S238N-H82</strain>
        <tissue evidence="9">Testes</tissue>
    </source>
</reference>
<evidence type="ECO:0000313" key="8">
    <source>
        <dbReference type="Proteomes" id="UP000001554"/>
    </source>
</evidence>
<feature type="region of interest" description="Disordered" evidence="4">
    <location>
        <begin position="1"/>
        <end position="22"/>
    </location>
</feature>
<dbReference type="SUPFAM" id="SSF50978">
    <property type="entry name" value="WD40 repeat-like"/>
    <property type="match status" value="2"/>
</dbReference>
<evidence type="ECO:0000256" key="4">
    <source>
        <dbReference type="SAM" id="MobiDB-lite"/>
    </source>
</evidence>
<dbReference type="PROSITE" id="PS50294">
    <property type="entry name" value="WD_REPEATS_REGION"/>
    <property type="match status" value="1"/>
</dbReference>
<dbReference type="RefSeq" id="XP_035686323.1">
    <property type="nucleotide sequence ID" value="XM_035830430.1"/>
</dbReference>
<dbReference type="PROSITE" id="PS50082">
    <property type="entry name" value="WD_REPEATS_2"/>
    <property type="match status" value="2"/>
</dbReference>
<dbReference type="Pfam" id="PF13271">
    <property type="entry name" value="DUF4062"/>
    <property type="match status" value="1"/>
</dbReference>
<dbReference type="SMART" id="SM00320">
    <property type="entry name" value="WD40"/>
    <property type="match status" value="4"/>
</dbReference>
<dbReference type="InterPro" id="IPR001680">
    <property type="entry name" value="WD40_rpt"/>
</dbReference>
<feature type="repeat" description="WD" evidence="3">
    <location>
        <begin position="972"/>
        <end position="1005"/>
    </location>
</feature>
<name>A0A9J7LNR9_BRAFL</name>
<keyword evidence="2" id="KW-0677">Repeat</keyword>
<dbReference type="InterPro" id="IPR025139">
    <property type="entry name" value="DUF4062"/>
</dbReference>
<keyword evidence="1 3" id="KW-0853">WD repeat</keyword>
<dbReference type="SUPFAM" id="SSF52540">
    <property type="entry name" value="P-loop containing nucleoside triphosphate hydrolases"/>
    <property type="match status" value="1"/>
</dbReference>
<dbReference type="Pfam" id="PF25469">
    <property type="entry name" value="WHD_NWD1"/>
    <property type="match status" value="1"/>
</dbReference>
<feature type="domain" description="DUF4062" evidence="6">
    <location>
        <begin position="109"/>
        <end position="194"/>
    </location>
</feature>
<keyword evidence="8" id="KW-1185">Reference proteome</keyword>
<accession>A0A9J7LNR9</accession>
<dbReference type="InterPro" id="IPR027417">
    <property type="entry name" value="P-loop_NTPase"/>
</dbReference>
<proteinExistence type="predicted"/>
<dbReference type="InterPro" id="IPR041664">
    <property type="entry name" value="AAA_16"/>
</dbReference>
<sequence>MGNGASVSGPVNHTGGSGRTSVWSNIRTKLSLHSVSRTIPERYAQGVWQQPRREREPWKTLLANAANNLQEELKGKPSNNRRFLQEFQALLEGNIPVEPPSNNTKEVWVFISSTFTDTKVERNLLMEDVYPFLREYCRLIGCNFNEVDLRWGVRDEATDEHQTVKICLQEILRCRETSIGPFFVGILSHKYGWRPFPPEIPWMTFNKLTEQIQQSNEFAAHLLKKWFALDRNALDPVYLLQPISTHYPGYVTGSKTDGKSWTQEYGAMQVAMRGAARLAGLDEDDIDKYHNSVTEGEILKALDLGESDGRLQERCFFFSRTIDGFNTSDQNARFYTDVCSEGNVDNESLQKLTTLKERVKEKMGDRAMLSYHMTWEPGAGLTAGNNVRNAQLFCDEFCRQLISSIVKGVVKGHSAENPLYDELVHHAEMCRQRLQTFVGREDYLSKMLEYLAEASPGTPMIVHGMGGSGKTSLLSKAFSLSLEKNDGMGVGRPTHVIRFTGTSPASSNAKKLLQSICSQLSLCYNSRKPLPHDYRGLSARFLELLYKATEQKPLVLFIDSLDQLEGGDEGDDLTWLPTALPPNVHLVLSTLTRGETLGILKSMGFGDDSFLQVLPLDAAQSKDMVTSRLEKQGRTLTPGQQEKLLTSHQKGQLTPLYVRIASDMAAKWKSYTPLERCDLAPSTTALIKQFFRQLEKTHGKILVSHTLSYITASKSGLSTNELLDVLSCDESVLDDVFQYHMPPVRRLPTLLWTRLRNDLGDYLVENGVEGTVVYRWYHRLFAEVAREMYLSHMADLIHRDLADYFMGRWAHEPKPFLSKDDRLLHLKGRGVYPQDLVLSDGKGDGSETIYNQRKLTELPHHIISAKMWTTAESVMCSIPWMEAKCRTGRVYELTSELSQAAKECPEVSDCHRFILANVRILHENPDVLCQQALNEHKSSSVVTAARKHLKGTKVVYWIDRTKDQSPRPELLVLKHPGAVRLCLFSPDNTYLAVASDGGSLNVWKVAVGAPVFIVKAAPVAMAFHRQNLWLAVCEAKNIKIFGLGIGGNAEGTVLQNIKLGLQCDYCTVLYVPQTNKELRLVTFGQFLVFNVQTGEQSQKKNFRCRPKAAAFSPTTTSLAVVGNEVFLWDYNTDTDLKTLHTDKNLGDSKQAHIAFSRDGRRVAAVLAIGTYLWNVPGPSSEPFRKLLTNSLSGWAAFSPHLDFLAMPERNDLSVFSFKANASGWSKLKGHTEAVTCCSFGSARPQESPPICSGGNDNTVRVWDSSLLTSAPSQNHKAMVCHQTSVTSCGFSTLGDSVISCSADTTYLWDLLSGEPVLNATLRTPQACKEHKVACFSLDDDFACCYCYLGVDVWYLRGSHQGSDTRMGVHRTIPFLNMSHLFVTFGESGLKVCFTTEAKPGVVVFYPILSSDELEDWRSGSSEPGPDTQTLSTTEFDHGENVKITAAAVNRRGDTLGTMQVALDSYNSSRKTNSTFVLTSPVVVLWKVRSQEISQRIELPNGLTAHHNILFSGSKTVIYMLERRQTKKACSTPSKDDMFAVIRMQGNQPSELELQYRDTGYYTTMLEVTDMTGVLKGGHRLAGWHLAELDSHGVFHSLELGGNKMAFAMTSTHVTSFGLSGDRKAAVMGCDNGQVHLLRKQVF</sequence>
<organism evidence="8 9">
    <name type="scientific">Branchiostoma floridae</name>
    <name type="common">Florida lancelet</name>
    <name type="synonym">Amphioxus</name>
    <dbReference type="NCBI Taxonomy" id="7739"/>
    <lineage>
        <taxon>Eukaryota</taxon>
        <taxon>Metazoa</taxon>
        <taxon>Chordata</taxon>
        <taxon>Cephalochordata</taxon>
        <taxon>Leptocardii</taxon>
        <taxon>Amphioxiformes</taxon>
        <taxon>Branchiostomatidae</taxon>
        <taxon>Branchiostoma</taxon>
    </lineage>
</organism>
<dbReference type="InterPro" id="IPR057588">
    <property type="entry name" value="NWD1/2-like_WH"/>
</dbReference>
<dbReference type="OrthoDB" id="2325716at2759"/>
<evidence type="ECO:0000259" key="7">
    <source>
        <dbReference type="Pfam" id="PF25469"/>
    </source>
</evidence>
<evidence type="ECO:0000256" key="3">
    <source>
        <dbReference type="PROSITE-ProRule" id="PRU00221"/>
    </source>
</evidence>
<reference evidence="8" key="1">
    <citation type="journal article" date="2020" name="Nat. Ecol. Evol.">
        <title>Deeply conserved synteny resolves early events in vertebrate evolution.</title>
        <authorList>
            <person name="Simakov O."/>
            <person name="Marletaz F."/>
            <person name="Yue J.X."/>
            <person name="O'Connell B."/>
            <person name="Jenkins J."/>
            <person name="Brandt A."/>
            <person name="Calef R."/>
            <person name="Tung C.H."/>
            <person name="Huang T.K."/>
            <person name="Schmutz J."/>
            <person name="Satoh N."/>
            <person name="Yu J.K."/>
            <person name="Putnam N.H."/>
            <person name="Green R.E."/>
            <person name="Rokhsar D.S."/>
        </authorList>
    </citation>
    <scope>NUCLEOTIDE SEQUENCE [LARGE SCALE GENOMIC DNA]</scope>
    <source>
        <strain evidence="8">S238N-H82</strain>
    </source>
</reference>
<dbReference type="Gene3D" id="1.25.40.370">
    <property type="match status" value="1"/>
</dbReference>
<feature type="compositionally biased region" description="Polar residues" evidence="4">
    <location>
        <begin position="1"/>
        <end position="11"/>
    </location>
</feature>
<feature type="domain" description="Orc1-like AAA ATPase" evidence="5">
    <location>
        <begin position="436"/>
        <end position="565"/>
    </location>
</feature>
<evidence type="ECO:0000256" key="1">
    <source>
        <dbReference type="ARBA" id="ARBA00022574"/>
    </source>
</evidence>
<dbReference type="PANTHER" id="PTHR19871">
    <property type="entry name" value="BETA TRANSDUCIN-RELATED PROTEIN"/>
    <property type="match status" value="1"/>
</dbReference>
<feature type="domain" description="NWD1/2-like winged helix-turn-helix" evidence="7">
    <location>
        <begin position="686"/>
        <end position="796"/>
    </location>
</feature>
<evidence type="ECO:0000256" key="2">
    <source>
        <dbReference type="ARBA" id="ARBA00022737"/>
    </source>
</evidence>
<dbReference type="Gene3D" id="3.40.50.300">
    <property type="entry name" value="P-loop containing nucleotide triphosphate hydrolases"/>
    <property type="match status" value="1"/>
</dbReference>
<evidence type="ECO:0000259" key="6">
    <source>
        <dbReference type="Pfam" id="PF13271"/>
    </source>
</evidence>
<gene>
    <name evidence="9" type="primary">LOC118422711</name>
</gene>
<dbReference type="GeneID" id="118422711"/>
<dbReference type="OMA" id="FIKIWDP"/>
<feature type="repeat" description="WD" evidence="3">
    <location>
        <begin position="1227"/>
        <end position="1263"/>
    </location>
</feature>
<dbReference type="PANTHER" id="PTHR19871:SF42">
    <property type="match status" value="1"/>
</dbReference>
<evidence type="ECO:0000313" key="9">
    <source>
        <dbReference type="RefSeq" id="XP_035686323.1"/>
    </source>
</evidence>
<dbReference type="Pfam" id="PF13191">
    <property type="entry name" value="AAA_16"/>
    <property type="match status" value="1"/>
</dbReference>
<protein>
    <submittedName>
        <fullName evidence="9">Uncharacterized protein LOC118422711</fullName>
    </submittedName>
</protein>
<dbReference type="InterPro" id="IPR036322">
    <property type="entry name" value="WD40_repeat_dom_sf"/>
</dbReference>
<dbReference type="InterPro" id="IPR015943">
    <property type="entry name" value="WD40/YVTN_repeat-like_dom_sf"/>
</dbReference>
<dbReference type="Gene3D" id="2.130.10.10">
    <property type="entry name" value="YVTN repeat-like/Quinoprotein amine dehydrogenase"/>
    <property type="match status" value="3"/>
</dbReference>
<dbReference type="InterPro" id="IPR052752">
    <property type="entry name" value="NACHT-WD_repeat"/>
</dbReference>
<dbReference type="Proteomes" id="UP000001554">
    <property type="component" value="Chromosome 9"/>
</dbReference>
<dbReference type="KEGG" id="bfo:118422711"/>
<evidence type="ECO:0000259" key="5">
    <source>
        <dbReference type="Pfam" id="PF13191"/>
    </source>
</evidence>